<keyword evidence="3" id="KW-1185">Reference proteome</keyword>
<dbReference type="RefSeq" id="WP_146227298.1">
    <property type="nucleotide sequence ID" value="NZ_JAHBRY010000001.1"/>
</dbReference>
<organism evidence="2 3">
    <name type="scientific">Chelatococcus asaccharovorans</name>
    <dbReference type="NCBI Taxonomy" id="28210"/>
    <lineage>
        <taxon>Bacteria</taxon>
        <taxon>Pseudomonadati</taxon>
        <taxon>Pseudomonadota</taxon>
        <taxon>Alphaproteobacteria</taxon>
        <taxon>Hyphomicrobiales</taxon>
        <taxon>Chelatococcaceae</taxon>
        <taxon>Chelatococcus</taxon>
    </lineage>
</organism>
<reference evidence="2 3" key="1">
    <citation type="submission" date="2018-05" db="EMBL/GenBank/DDBJ databases">
        <title>Genomic Encyclopedia of Type Strains, Phase IV (KMG-IV): sequencing the most valuable type-strain genomes for metagenomic binning, comparative biology and taxonomic classification.</title>
        <authorList>
            <person name="Goeker M."/>
        </authorList>
    </citation>
    <scope>NUCLEOTIDE SEQUENCE [LARGE SCALE GENOMIC DNA]</scope>
    <source>
        <strain evidence="2 3">DSM 6462</strain>
    </source>
</reference>
<sequence length="59" mass="6665">MPRYTVLKAGFFNQSYQDEKAVITLTEKQAKYHLLAGSIELTREDKPDPKPSPKKPSGD</sequence>
<name>A0A2V3UBR3_9HYPH</name>
<dbReference type="AlphaFoldDB" id="A0A2V3UBR3"/>
<dbReference type="EMBL" id="QJJK01000003">
    <property type="protein sequence ID" value="PXW61651.1"/>
    <property type="molecule type" value="Genomic_DNA"/>
</dbReference>
<evidence type="ECO:0000256" key="1">
    <source>
        <dbReference type="SAM" id="MobiDB-lite"/>
    </source>
</evidence>
<evidence type="ECO:0000313" key="3">
    <source>
        <dbReference type="Proteomes" id="UP000248021"/>
    </source>
</evidence>
<feature type="compositionally biased region" description="Basic and acidic residues" evidence="1">
    <location>
        <begin position="41"/>
        <end position="59"/>
    </location>
</feature>
<accession>A0A2V3UBR3</accession>
<proteinExistence type="predicted"/>
<evidence type="ECO:0000313" key="2">
    <source>
        <dbReference type="EMBL" id="PXW61651.1"/>
    </source>
</evidence>
<gene>
    <name evidence="2" type="ORF">C7450_103168</name>
</gene>
<protein>
    <submittedName>
        <fullName evidence="2">Uncharacterized protein</fullName>
    </submittedName>
</protein>
<feature type="region of interest" description="Disordered" evidence="1">
    <location>
        <begin position="39"/>
        <end position="59"/>
    </location>
</feature>
<dbReference type="Proteomes" id="UP000248021">
    <property type="component" value="Unassembled WGS sequence"/>
</dbReference>
<comment type="caution">
    <text evidence="2">The sequence shown here is derived from an EMBL/GenBank/DDBJ whole genome shotgun (WGS) entry which is preliminary data.</text>
</comment>